<dbReference type="AlphaFoldDB" id="A0A561UVG0"/>
<evidence type="ECO:0008006" key="3">
    <source>
        <dbReference type="Google" id="ProtNLM"/>
    </source>
</evidence>
<protein>
    <recommendedName>
        <fullName evidence="3">Aromatic ring-opening dioxygenase LigA</fullName>
    </recommendedName>
</protein>
<evidence type="ECO:0000313" key="2">
    <source>
        <dbReference type="Proteomes" id="UP000318186"/>
    </source>
</evidence>
<proteinExistence type="predicted"/>
<comment type="caution">
    <text evidence="1">The sequence shown here is derived from an EMBL/GenBank/DDBJ whole genome shotgun (WGS) entry which is preliminary data.</text>
</comment>
<organism evidence="1 2">
    <name type="scientific">Streptomyces brevispora</name>
    <dbReference type="NCBI Taxonomy" id="887462"/>
    <lineage>
        <taxon>Bacteria</taxon>
        <taxon>Bacillati</taxon>
        <taxon>Actinomycetota</taxon>
        <taxon>Actinomycetes</taxon>
        <taxon>Kitasatosporales</taxon>
        <taxon>Streptomycetaceae</taxon>
        <taxon>Streptomyces</taxon>
    </lineage>
</organism>
<dbReference type="RefSeq" id="WP_145763703.1">
    <property type="nucleotide sequence ID" value="NZ_VIWW01000001.1"/>
</dbReference>
<gene>
    <name evidence="1" type="ORF">FHX80_111782</name>
</gene>
<dbReference type="EMBL" id="VIWW01000001">
    <property type="protein sequence ID" value="TWG03358.1"/>
    <property type="molecule type" value="Genomic_DNA"/>
</dbReference>
<evidence type="ECO:0000313" key="1">
    <source>
        <dbReference type="EMBL" id="TWG03358.1"/>
    </source>
</evidence>
<dbReference type="Proteomes" id="UP000318186">
    <property type="component" value="Unassembled WGS sequence"/>
</dbReference>
<name>A0A561UVG0_9ACTN</name>
<sequence length="439" mass="46827">MTLLPITAPASLLDVHHLDPEAGGWGFRVDHAVATAAGDTYVLTGLHRYRAHAAGSADPAEQDFGYQLITRHGSDGKPTATAVFGQAVPGGGPSAIPEGDVTTLAVLPDGTVAVSSKPGSTHLLSPDLDEVLASWPMSWGWEKQQGPGDDPFAASIAVTPAGRLLCMTSEYGLSNWAGAHPNIVAVSEPGTTLGPGRKPVLRAITTLDARTDCQSDADSYAHVRYGDEPVGRVNRPSPSLTEALSELTGTSGSLYGYVDSKMTRPAALGDDLFVVPVFGKTYRSTNRGQEFSFALVDDGGVLQGRLGGLHLREDSPFTGFDFTVVADPYRARAFHLNRYGLYAWSADGVLRARMPTAEKSFKPLVHFALLECTPAGELLLAHRKQHLLLRVPVPQDLDDLAVAVEAALKGYGRERAALKKQYAPVNWLWSDSAATVNHL</sequence>
<dbReference type="OrthoDB" id="3534255at2"/>
<accession>A0A561UVG0</accession>
<reference evidence="1 2" key="1">
    <citation type="submission" date="2019-06" db="EMBL/GenBank/DDBJ databases">
        <title>Sequencing the genomes of 1000 actinobacteria strains.</title>
        <authorList>
            <person name="Klenk H.-P."/>
        </authorList>
    </citation>
    <scope>NUCLEOTIDE SEQUENCE [LARGE SCALE GENOMIC DNA]</scope>
    <source>
        <strain evidence="1 2">DSM 42059</strain>
    </source>
</reference>